<name>A0A940X027_9GAMM</name>
<gene>
    <name evidence="2" type="ORF">J5837_05395</name>
</gene>
<accession>A0A940X027</accession>
<comment type="caution">
    <text evidence="2">The sequence shown here is derived from an EMBL/GenBank/DDBJ whole genome shotgun (WGS) entry which is preliminary data.</text>
</comment>
<reference evidence="2" key="1">
    <citation type="journal article" date="2016" name="Int. J. Syst. Evol. Microbiol.">
        <title>Pseudoxanthomonas helianthi sp. nov., isolated from roots of Jerusalem artichoke (Helianthus tuberosus).</title>
        <authorList>
            <person name="Kittiwongwattana C."/>
            <person name="Thawai C."/>
        </authorList>
    </citation>
    <scope>NUCLEOTIDE SEQUENCE</scope>
    <source>
        <strain evidence="2">110414</strain>
    </source>
</reference>
<evidence type="ECO:0000256" key="1">
    <source>
        <dbReference type="SAM" id="MobiDB-lite"/>
    </source>
</evidence>
<proteinExistence type="predicted"/>
<dbReference type="AlphaFoldDB" id="A0A940X027"/>
<keyword evidence="3" id="KW-1185">Reference proteome</keyword>
<sequence>MSARVEREWNDRRLSPKVKAIVNEAAGYAAERWGWNFTLTSIHRTPAEDAALHASGIHVDWRAVDVRTRGRSREAIDDVTRYINRRWIYDPARPNLKVCFAEPHGTGPHAHYQVHARTRRRERGS</sequence>
<dbReference type="EMBL" id="JAGKTC010000001">
    <property type="protein sequence ID" value="MBP3983858.1"/>
    <property type="molecule type" value="Genomic_DNA"/>
</dbReference>
<evidence type="ECO:0000313" key="2">
    <source>
        <dbReference type="EMBL" id="MBP3983858.1"/>
    </source>
</evidence>
<dbReference type="Proteomes" id="UP000673447">
    <property type="component" value="Unassembled WGS sequence"/>
</dbReference>
<dbReference type="RefSeq" id="WP_210535675.1">
    <property type="nucleotide sequence ID" value="NZ_JAGKTC010000001.1"/>
</dbReference>
<reference evidence="2" key="2">
    <citation type="submission" date="2021-03" db="EMBL/GenBank/DDBJ databases">
        <authorList>
            <person name="Cao W."/>
        </authorList>
    </citation>
    <scope>NUCLEOTIDE SEQUENCE</scope>
    <source>
        <strain evidence="2">110414</strain>
    </source>
</reference>
<feature type="region of interest" description="Disordered" evidence="1">
    <location>
        <begin position="104"/>
        <end position="125"/>
    </location>
</feature>
<feature type="compositionally biased region" description="Basic residues" evidence="1">
    <location>
        <begin position="112"/>
        <end position="125"/>
    </location>
</feature>
<evidence type="ECO:0000313" key="3">
    <source>
        <dbReference type="Proteomes" id="UP000673447"/>
    </source>
</evidence>
<organism evidence="2 3">
    <name type="scientific">Pseudoxanthomonas helianthi</name>
    <dbReference type="NCBI Taxonomy" id="1453541"/>
    <lineage>
        <taxon>Bacteria</taxon>
        <taxon>Pseudomonadati</taxon>
        <taxon>Pseudomonadota</taxon>
        <taxon>Gammaproteobacteria</taxon>
        <taxon>Lysobacterales</taxon>
        <taxon>Lysobacteraceae</taxon>
        <taxon>Pseudoxanthomonas</taxon>
    </lineage>
</organism>
<protein>
    <submittedName>
        <fullName evidence="2">Uncharacterized protein</fullName>
    </submittedName>
</protein>